<organism evidence="3 4">
    <name type="scientific">Candidatus Nomurabacteria bacterium RIFCSPLOWO2_01_FULL_41_21</name>
    <dbReference type="NCBI Taxonomy" id="1801776"/>
    <lineage>
        <taxon>Bacteria</taxon>
        <taxon>Candidatus Nomuraibacteriota</taxon>
    </lineage>
</organism>
<dbReference type="AlphaFoldDB" id="A0A1F6X3N1"/>
<dbReference type="Proteomes" id="UP000176423">
    <property type="component" value="Unassembled WGS sequence"/>
</dbReference>
<keyword evidence="1" id="KW-1133">Transmembrane helix</keyword>
<evidence type="ECO:0000313" key="3">
    <source>
        <dbReference type="EMBL" id="OGI88691.1"/>
    </source>
</evidence>
<evidence type="ECO:0000256" key="1">
    <source>
        <dbReference type="SAM" id="Phobius"/>
    </source>
</evidence>
<sequence length="81" mass="9277">MMYGLYNGFGGWGNMMGWFGGGFMMILFWVAIIVFIIWVVREIGGKNSKSNNNHALDILKERYAKGEITKTEFESMKKDIS</sequence>
<dbReference type="STRING" id="1801776.A2914_00095"/>
<keyword evidence="1" id="KW-0472">Membrane</keyword>
<name>A0A1F6X3N1_9BACT</name>
<protein>
    <recommendedName>
        <fullName evidence="2">SHOCT domain-containing protein</fullName>
    </recommendedName>
</protein>
<proteinExistence type="predicted"/>
<feature type="domain" description="SHOCT" evidence="2">
    <location>
        <begin position="55"/>
        <end position="80"/>
    </location>
</feature>
<keyword evidence="1" id="KW-0812">Transmembrane</keyword>
<comment type="caution">
    <text evidence="3">The sequence shown here is derived from an EMBL/GenBank/DDBJ whole genome shotgun (WGS) entry which is preliminary data.</text>
</comment>
<dbReference type="Pfam" id="PF09851">
    <property type="entry name" value="SHOCT"/>
    <property type="match status" value="1"/>
</dbReference>
<gene>
    <name evidence="3" type="ORF">A2914_00095</name>
</gene>
<feature type="transmembrane region" description="Helical" evidence="1">
    <location>
        <begin position="15"/>
        <end position="40"/>
    </location>
</feature>
<reference evidence="3 4" key="1">
    <citation type="journal article" date="2016" name="Nat. Commun.">
        <title>Thousands of microbial genomes shed light on interconnected biogeochemical processes in an aquifer system.</title>
        <authorList>
            <person name="Anantharaman K."/>
            <person name="Brown C.T."/>
            <person name="Hug L.A."/>
            <person name="Sharon I."/>
            <person name="Castelle C.J."/>
            <person name="Probst A.J."/>
            <person name="Thomas B.C."/>
            <person name="Singh A."/>
            <person name="Wilkins M.J."/>
            <person name="Karaoz U."/>
            <person name="Brodie E.L."/>
            <person name="Williams K.H."/>
            <person name="Hubbard S.S."/>
            <person name="Banfield J.F."/>
        </authorList>
    </citation>
    <scope>NUCLEOTIDE SEQUENCE [LARGE SCALE GENOMIC DNA]</scope>
</reference>
<dbReference type="InterPro" id="IPR018649">
    <property type="entry name" value="SHOCT"/>
</dbReference>
<evidence type="ECO:0000259" key="2">
    <source>
        <dbReference type="Pfam" id="PF09851"/>
    </source>
</evidence>
<dbReference type="EMBL" id="MFVA01000007">
    <property type="protein sequence ID" value="OGI88691.1"/>
    <property type="molecule type" value="Genomic_DNA"/>
</dbReference>
<accession>A0A1F6X3N1</accession>
<evidence type="ECO:0000313" key="4">
    <source>
        <dbReference type="Proteomes" id="UP000176423"/>
    </source>
</evidence>